<evidence type="ECO:0008006" key="3">
    <source>
        <dbReference type="Google" id="ProtNLM"/>
    </source>
</evidence>
<sequence length="235" mass="25532">MRILIAILLGTLLVGCVYKSNQAGNLVRIPELKLAKSGYEIIGETSGKGCSFDDPFHKTTRANLKRYVSFDEMHPVLSNLAKTEGYELGGSRQVAQKSKINPAVLGITLVVDFYQVILAAVGIVEYPSKSPLADVEKELANSVGVESERNENPIRKGSGFDQRDAYNIALYKALENLGADALIDVKVNYDQKYVPIFFSYFVNSNACATVTGTGIKFTGPKLAGAGKTTVFPKKK</sequence>
<protein>
    <recommendedName>
        <fullName evidence="3">Lipoprotein</fullName>
    </recommendedName>
</protein>
<evidence type="ECO:0000313" key="2">
    <source>
        <dbReference type="Proteomes" id="UP000265798"/>
    </source>
</evidence>
<dbReference type="EMBL" id="QHCT01000003">
    <property type="protein sequence ID" value="RHX90033.1"/>
    <property type="molecule type" value="Genomic_DNA"/>
</dbReference>
<organism evidence="1 2">
    <name type="scientific">Leptospira stimsonii</name>
    <dbReference type="NCBI Taxonomy" id="2202203"/>
    <lineage>
        <taxon>Bacteria</taxon>
        <taxon>Pseudomonadati</taxon>
        <taxon>Spirochaetota</taxon>
        <taxon>Spirochaetia</taxon>
        <taxon>Leptospirales</taxon>
        <taxon>Leptospiraceae</taxon>
        <taxon>Leptospira</taxon>
    </lineage>
</organism>
<proteinExistence type="predicted"/>
<dbReference type="AlphaFoldDB" id="A0A396Z7D6"/>
<comment type="caution">
    <text evidence="1">The sequence shown here is derived from an EMBL/GenBank/DDBJ whole genome shotgun (WGS) entry which is preliminary data.</text>
</comment>
<accession>A0A396Z7D6</accession>
<reference evidence="2" key="1">
    <citation type="submission" date="2018-05" db="EMBL/GenBank/DDBJ databases">
        <title>Leptospira yasudae sp. nov. and Leptospira stimsonii sp. nov., two pathogenic species of the genus Leptospira isolated from environmental sources.</title>
        <authorList>
            <person name="Casanovas-Massana A."/>
            <person name="Hamond C."/>
            <person name="Santos L.A."/>
            <person name="Hacker K.P."/>
            <person name="Balassiano I."/>
            <person name="Medeiros M.A."/>
            <person name="Reis M.G."/>
            <person name="Ko A.I."/>
            <person name="Wunder E.A."/>
        </authorList>
    </citation>
    <scope>NUCLEOTIDE SEQUENCE [LARGE SCALE GENOMIC DNA]</scope>
    <source>
        <strain evidence="2">Yale</strain>
    </source>
</reference>
<gene>
    <name evidence="1" type="ORF">DLM75_13980</name>
</gene>
<dbReference type="Proteomes" id="UP000265798">
    <property type="component" value="Unassembled WGS sequence"/>
</dbReference>
<dbReference type="RefSeq" id="WP_118969093.1">
    <property type="nucleotide sequence ID" value="NZ_QHCT01000003.1"/>
</dbReference>
<name>A0A396Z7D6_9LEPT</name>
<evidence type="ECO:0000313" key="1">
    <source>
        <dbReference type="EMBL" id="RHX90033.1"/>
    </source>
</evidence>
<dbReference type="PROSITE" id="PS51257">
    <property type="entry name" value="PROKAR_LIPOPROTEIN"/>
    <property type="match status" value="1"/>
</dbReference>
<dbReference type="OrthoDB" id="9954737at2"/>